<evidence type="ECO:0000259" key="1">
    <source>
        <dbReference type="PROSITE" id="PS50943"/>
    </source>
</evidence>
<dbReference type="Proteomes" id="UP000184480">
    <property type="component" value="Unassembled WGS sequence"/>
</dbReference>
<dbReference type="PROSITE" id="PS50943">
    <property type="entry name" value="HTH_CROC1"/>
    <property type="match status" value="1"/>
</dbReference>
<reference evidence="3" key="1">
    <citation type="submission" date="2016-11" db="EMBL/GenBank/DDBJ databases">
        <authorList>
            <person name="Varghese N."/>
            <person name="Submissions S."/>
        </authorList>
    </citation>
    <scope>NUCLEOTIDE SEQUENCE [LARGE SCALE GENOMIC DNA]</scope>
    <source>
        <strain evidence="3">DSM 27370</strain>
    </source>
</reference>
<feature type="domain" description="HTH cro/C1-type" evidence="1">
    <location>
        <begin position="5"/>
        <end position="48"/>
    </location>
</feature>
<evidence type="ECO:0000313" key="2">
    <source>
        <dbReference type="EMBL" id="SHF29703.1"/>
    </source>
</evidence>
<proteinExistence type="predicted"/>
<dbReference type="Pfam" id="PF01381">
    <property type="entry name" value="HTH_3"/>
    <property type="match status" value="1"/>
</dbReference>
<accession>A0A1M5AHK9</accession>
<name>A0A1M5AHK9_9BACT</name>
<dbReference type="STRING" id="1346286.SAMN05444362_10554"/>
<organism evidence="2 3">
    <name type="scientific">Dysgonomonas macrotermitis</name>
    <dbReference type="NCBI Taxonomy" id="1346286"/>
    <lineage>
        <taxon>Bacteria</taxon>
        <taxon>Pseudomonadati</taxon>
        <taxon>Bacteroidota</taxon>
        <taxon>Bacteroidia</taxon>
        <taxon>Bacteroidales</taxon>
        <taxon>Dysgonomonadaceae</taxon>
        <taxon>Dysgonomonas</taxon>
    </lineage>
</organism>
<dbReference type="AlphaFoldDB" id="A0A1M5AHK9"/>
<dbReference type="EMBL" id="FQUC01000005">
    <property type="protein sequence ID" value="SHF29703.1"/>
    <property type="molecule type" value="Genomic_DNA"/>
</dbReference>
<dbReference type="RefSeq" id="WP_062182583.1">
    <property type="nucleotide sequence ID" value="NZ_BBXL01000017.1"/>
</dbReference>
<protein>
    <submittedName>
        <fullName evidence="2">Helix-turn-helix</fullName>
    </submittedName>
</protein>
<dbReference type="CDD" id="cd00093">
    <property type="entry name" value="HTH_XRE"/>
    <property type="match status" value="1"/>
</dbReference>
<keyword evidence="3" id="KW-1185">Reference proteome</keyword>
<gene>
    <name evidence="2" type="ORF">SAMN05444362_10554</name>
</gene>
<dbReference type="InterPro" id="IPR001387">
    <property type="entry name" value="Cro/C1-type_HTH"/>
</dbReference>
<dbReference type="GO" id="GO:0003677">
    <property type="term" value="F:DNA binding"/>
    <property type="evidence" value="ECO:0007669"/>
    <property type="project" value="InterPro"/>
</dbReference>
<dbReference type="OrthoDB" id="1034290at2"/>
<sequence length="163" mass="18720">MKDRIKLIMDSENMNPARFADTLEIGRAVVSHILNGRNNPSLDVITRILIKMPNINSEWLLTGIGPMYKDADMPEINKEEHKRTISSPSLPDLFAVLPNEGSVNTTNGSDKNKYQKEKELVEPENILKEVVNERIIYKEAKEKKIKQIIIYYTDSTFETFDSH</sequence>
<dbReference type="Gene3D" id="1.10.260.40">
    <property type="entry name" value="lambda repressor-like DNA-binding domains"/>
    <property type="match status" value="1"/>
</dbReference>
<dbReference type="SUPFAM" id="SSF47413">
    <property type="entry name" value="lambda repressor-like DNA-binding domains"/>
    <property type="match status" value="1"/>
</dbReference>
<dbReference type="InterPro" id="IPR010982">
    <property type="entry name" value="Lambda_DNA-bd_dom_sf"/>
</dbReference>
<dbReference type="SMART" id="SM00530">
    <property type="entry name" value="HTH_XRE"/>
    <property type="match status" value="1"/>
</dbReference>
<evidence type="ECO:0000313" key="3">
    <source>
        <dbReference type="Proteomes" id="UP000184480"/>
    </source>
</evidence>